<gene>
    <name evidence="2" type="ORF">MBHS_04670</name>
</gene>
<dbReference type="Pfam" id="PF05940">
    <property type="entry name" value="NnrS"/>
    <property type="match status" value="1"/>
</dbReference>
<feature type="transmembrane region" description="Helical" evidence="1">
    <location>
        <begin position="307"/>
        <end position="329"/>
    </location>
</feature>
<keyword evidence="1" id="KW-0472">Membrane</keyword>
<feature type="transmembrane region" description="Helical" evidence="1">
    <location>
        <begin position="121"/>
        <end position="148"/>
    </location>
</feature>
<keyword evidence="3" id="KW-1185">Reference proteome</keyword>
<keyword evidence="1" id="KW-0812">Transmembrane</keyword>
<accession>A0A1H6FFH5</accession>
<protein>
    <submittedName>
        <fullName evidence="2">NnrS protein</fullName>
    </submittedName>
</protein>
<sequence>MEIPLQINPPPSKKQTFALWELGFRPFFLGGAVFAVFSMLFWIGLYRGDWDLPLHSINPLFWHGHAMLFGYAGAIIAGFLLTAVKNWTGAQTSNHRPLMLLFLLWLAARIMPFIPISDTALAIQVMMVLDLLFMGGLIVALSIPIIRVKQWKQSGILSKLLLLWLANLLFYLGALGIVSQGIQWGLYSGLYLILSMVFLMARRVLPFFIERGVDEKVSLSNWKWIDNSSLVVLLLLWIIDVFYPIPWLISILAGALFIMHSIRLYGWHTPGIWQKPMIWVLYLAYSFLVVGFALKALSMFYATQLLALHAFAVGGIGLLTVGMMARVALGHTARNIFEPPTLVRWIFALVLLSGIIRVFPPLLLPDLYNYWILISQILWIAGFSLFTWLYFPILIQPRLDGRPG</sequence>
<feature type="transmembrane region" description="Helical" evidence="1">
    <location>
        <begin position="65"/>
        <end position="84"/>
    </location>
</feature>
<dbReference type="Proteomes" id="UP000236724">
    <property type="component" value="Unassembled WGS sequence"/>
</dbReference>
<proteinExistence type="predicted"/>
<reference evidence="2 3" key="1">
    <citation type="submission" date="2016-10" db="EMBL/GenBank/DDBJ databases">
        <authorList>
            <person name="de Groot N.N."/>
        </authorList>
    </citation>
    <scope>NUCLEOTIDE SEQUENCE [LARGE SCALE GENOMIC DNA]</scope>
    <source>
        <strain evidence="2">MBHS1</strain>
    </source>
</reference>
<evidence type="ECO:0000313" key="2">
    <source>
        <dbReference type="EMBL" id="SEH08777.1"/>
    </source>
</evidence>
<feature type="transmembrane region" description="Helical" evidence="1">
    <location>
        <begin position="245"/>
        <end position="266"/>
    </location>
</feature>
<feature type="transmembrane region" description="Helical" evidence="1">
    <location>
        <begin position="160"/>
        <end position="178"/>
    </location>
</feature>
<dbReference type="AlphaFoldDB" id="A0A1H6FFH5"/>
<feature type="transmembrane region" description="Helical" evidence="1">
    <location>
        <begin position="184"/>
        <end position="201"/>
    </location>
</feature>
<keyword evidence="1" id="KW-1133">Transmembrane helix</keyword>
<organism evidence="2 3">
    <name type="scientific">Candidatus Venteria ishoeyi</name>
    <dbReference type="NCBI Taxonomy" id="1899563"/>
    <lineage>
        <taxon>Bacteria</taxon>
        <taxon>Pseudomonadati</taxon>
        <taxon>Pseudomonadota</taxon>
        <taxon>Gammaproteobacteria</taxon>
        <taxon>Thiotrichales</taxon>
        <taxon>Thiotrichaceae</taxon>
        <taxon>Venteria</taxon>
    </lineage>
</organism>
<evidence type="ECO:0000256" key="1">
    <source>
        <dbReference type="SAM" id="Phobius"/>
    </source>
</evidence>
<feature type="transmembrane region" description="Helical" evidence="1">
    <location>
        <begin position="22"/>
        <end position="45"/>
    </location>
</feature>
<evidence type="ECO:0000313" key="3">
    <source>
        <dbReference type="Proteomes" id="UP000236724"/>
    </source>
</evidence>
<feature type="transmembrane region" description="Helical" evidence="1">
    <location>
        <begin position="96"/>
        <end position="115"/>
    </location>
</feature>
<feature type="transmembrane region" description="Helical" evidence="1">
    <location>
        <begin position="371"/>
        <end position="395"/>
    </location>
</feature>
<dbReference type="EMBL" id="FMSV02000556">
    <property type="protein sequence ID" value="SEH08777.1"/>
    <property type="molecule type" value="Genomic_DNA"/>
</dbReference>
<feature type="transmembrane region" description="Helical" evidence="1">
    <location>
        <begin position="278"/>
        <end position="301"/>
    </location>
</feature>
<feature type="transmembrane region" description="Helical" evidence="1">
    <location>
        <begin position="341"/>
        <end position="359"/>
    </location>
</feature>
<name>A0A1H6FFH5_9GAMM</name>
<dbReference type="InterPro" id="IPR010266">
    <property type="entry name" value="NnrS"/>
</dbReference>